<feature type="signal peptide" evidence="11">
    <location>
        <begin position="1"/>
        <end position="20"/>
    </location>
</feature>
<evidence type="ECO:0000256" key="11">
    <source>
        <dbReference type="SAM" id="SignalP"/>
    </source>
</evidence>
<dbReference type="InterPro" id="IPR013980">
    <property type="entry name" value="MANSC_dom"/>
</dbReference>
<dbReference type="RefSeq" id="XP_019618698.1">
    <property type="nucleotide sequence ID" value="XM_019763139.1"/>
</dbReference>
<evidence type="ECO:0000313" key="13">
    <source>
        <dbReference type="Proteomes" id="UP000515135"/>
    </source>
</evidence>
<evidence type="ECO:0000256" key="8">
    <source>
        <dbReference type="PROSITE-ProRule" id="PRU00124"/>
    </source>
</evidence>
<keyword evidence="4 10" id="KW-1133">Transmembrane helix</keyword>
<dbReference type="InterPro" id="IPR011106">
    <property type="entry name" value="MANSC_N"/>
</dbReference>
<dbReference type="SUPFAM" id="SSF57424">
    <property type="entry name" value="LDL receptor-like module"/>
    <property type="match status" value="1"/>
</dbReference>
<dbReference type="CDD" id="cd00112">
    <property type="entry name" value="LDLa"/>
    <property type="match status" value="1"/>
</dbReference>
<keyword evidence="7" id="KW-0325">Glycoprotein</keyword>
<feature type="region of interest" description="Disordered" evidence="9">
    <location>
        <begin position="462"/>
        <end position="502"/>
    </location>
</feature>
<evidence type="ECO:0000256" key="1">
    <source>
        <dbReference type="ARBA" id="ARBA00004479"/>
    </source>
</evidence>
<evidence type="ECO:0000259" key="12">
    <source>
        <dbReference type="PROSITE" id="PS51252"/>
    </source>
</evidence>
<feature type="domain" description="Antistasin-like" evidence="12">
    <location>
        <begin position="310"/>
        <end position="335"/>
    </location>
</feature>
<name>A0A6P4Y2J6_BRABE</name>
<feature type="compositionally biased region" description="Polar residues" evidence="9">
    <location>
        <begin position="414"/>
        <end position="423"/>
    </location>
</feature>
<dbReference type="GO" id="GO:0004867">
    <property type="term" value="F:serine-type endopeptidase inhibitor activity"/>
    <property type="evidence" value="ECO:0007669"/>
    <property type="project" value="InterPro"/>
</dbReference>
<feature type="region of interest" description="Disordered" evidence="9">
    <location>
        <begin position="167"/>
        <end position="197"/>
    </location>
</feature>
<evidence type="ECO:0000256" key="10">
    <source>
        <dbReference type="SAM" id="Phobius"/>
    </source>
</evidence>
<dbReference type="Proteomes" id="UP000515135">
    <property type="component" value="Unplaced"/>
</dbReference>
<feature type="disulfide bond" evidence="8">
    <location>
        <begin position="237"/>
        <end position="249"/>
    </location>
</feature>
<dbReference type="Pfam" id="PF02822">
    <property type="entry name" value="Antistasin"/>
    <property type="match status" value="1"/>
</dbReference>
<reference evidence="14" key="1">
    <citation type="submission" date="2025-08" db="UniProtKB">
        <authorList>
            <consortium name="RefSeq"/>
        </authorList>
    </citation>
    <scope>IDENTIFICATION</scope>
    <source>
        <tissue evidence="14">Gonad</tissue>
    </source>
</reference>
<dbReference type="PROSITE" id="PS51252">
    <property type="entry name" value="ANTISTASIN"/>
    <property type="match status" value="1"/>
</dbReference>
<dbReference type="PROSITE" id="PS01209">
    <property type="entry name" value="LDLRA_1"/>
    <property type="match status" value="1"/>
</dbReference>
<keyword evidence="13" id="KW-1185">Reference proteome</keyword>
<feature type="compositionally biased region" description="Low complexity" evidence="9">
    <location>
        <begin position="435"/>
        <end position="447"/>
    </location>
</feature>
<evidence type="ECO:0000256" key="9">
    <source>
        <dbReference type="SAM" id="MobiDB-lite"/>
    </source>
</evidence>
<feature type="transmembrane region" description="Helical" evidence="10">
    <location>
        <begin position="510"/>
        <end position="530"/>
    </location>
</feature>
<evidence type="ECO:0000313" key="14">
    <source>
        <dbReference type="RefSeq" id="XP_019618698.1"/>
    </source>
</evidence>
<dbReference type="SMART" id="SM00765">
    <property type="entry name" value="MANEC"/>
    <property type="match status" value="1"/>
</dbReference>
<dbReference type="KEGG" id="bbel:109465735"/>
<dbReference type="AlphaFoldDB" id="A0A6P4Y2J6"/>
<keyword evidence="5 10" id="KW-0472">Membrane</keyword>
<keyword evidence="6 8" id="KW-1015">Disulfide bond</keyword>
<feature type="disulfide bond" evidence="8">
    <location>
        <begin position="256"/>
        <end position="271"/>
    </location>
</feature>
<feature type="compositionally biased region" description="Polar residues" evidence="9">
    <location>
        <begin position="485"/>
        <end position="501"/>
    </location>
</feature>
<organism evidence="13 14">
    <name type="scientific">Branchiostoma belcheri</name>
    <name type="common">Amphioxus</name>
    <dbReference type="NCBI Taxonomy" id="7741"/>
    <lineage>
        <taxon>Eukaryota</taxon>
        <taxon>Metazoa</taxon>
        <taxon>Chordata</taxon>
        <taxon>Cephalochordata</taxon>
        <taxon>Leptocardii</taxon>
        <taxon>Amphioxiformes</taxon>
        <taxon>Branchiostomatidae</taxon>
        <taxon>Branchiostoma</taxon>
    </lineage>
</organism>
<evidence type="ECO:0000256" key="4">
    <source>
        <dbReference type="ARBA" id="ARBA00022989"/>
    </source>
</evidence>
<evidence type="ECO:0000256" key="7">
    <source>
        <dbReference type="ARBA" id="ARBA00023180"/>
    </source>
</evidence>
<feature type="region of interest" description="Disordered" evidence="9">
    <location>
        <begin position="360"/>
        <end position="447"/>
    </location>
</feature>
<dbReference type="PANTHER" id="PTHR46876">
    <property type="entry name" value="LOW-DENSITY LIPOPROTEIN RECEPTOR-RELATED PROTEIN 11"/>
    <property type="match status" value="1"/>
</dbReference>
<dbReference type="SMART" id="SM00192">
    <property type="entry name" value="LDLa"/>
    <property type="match status" value="1"/>
</dbReference>
<dbReference type="InterPro" id="IPR011061">
    <property type="entry name" value="Hirudin/antistatin"/>
</dbReference>
<dbReference type="OrthoDB" id="664115at2759"/>
<comment type="subcellular location">
    <subcellularLocation>
        <location evidence="1">Membrane</location>
        <topology evidence="1">Single-pass type I membrane protein</topology>
    </subcellularLocation>
</comment>
<dbReference type="Pfam" id="PF00057">
    <property type="entry name" value="Ldl_recept_a"/>
    <property type="match status" value="1"/>
</dbReference>
<dbReference type="InterPro" id="IPR004094">
    <property type="entry name" value="Antistasin-like"/>
</dbReference>
<dbReference type="GO" id="GO:0016020">
    <property type="term" value="C:membrane"/>
    <property type="evidence" value="ECO:0007669"/>
    <property type="project" value="UniProtKB-SubCell"/>
</dbReference>
<feature type="chain" id="PRO_5028340746" evidence="11">
    <location>
        <begin position="21"/>
        <end position="560"/>
    </location>
</feature>
<evidence type="ECO:0000256" key="5">
    <source>
        <dbReference type="ARBA" id="ARBA00023136"/>
    </source>
</evidence>
<dbReference type="Gene3D" id="2.10.22.10">
    <property type="entry name" value="Antistasin, domain 1"/>
    <property type="match status" value="1"/>
</dbReference>
<evidence type="ECO:0000256" key="3">
    <source>
        <dbReference type="ARBA" id="ARBA00022729"/>
    </source>
</evidence>
<protein>
    <submittedName>
        <fullName evidence="14">Low-density lipoprotein receptor-related protein 11-like isoform X1</fullName>
    </submittedName>
</protein>
<proteinExistence type="predicted"/>
<dbReference type="PROSITE" id="PS50068">
    <property type="entry name" value="LDLRA_2"/>
    <property type="match status" value="1"/>
</dbReference>
<dbReference type="PANTHER" id="PTHR46876:SF1">
    <property type="entry name" value="LOW-DENSITY LIPOPROTEIN RECEPTOR-RELATED PROTEIN 11"/>
    <property type="match status" value="1"/>
</dbReference>
<dbReference type="SUPFAM" id="SSF57262">
    <property type="entry name" value="Leech antihemostatic proteins"/>
    <property type="match status" value="1"/>
</dbReference>
<dbReference type="InterPro" id="IPR036055">
    <property type="entry name" value="LDL_receptor-like_sf"/>
</dbReference>
<gene>
    <name evidence="14" type="primary">LOC109465735</name>
</gene>
<accession>A0A6P4Y2J6</accession>
<dbReference type="Gene3D" id="4.10.400.10">
    <property type="entry name" value="Low-density Lipoprotein Receptor"/>
    <property type="match status" value="1"/>
</dbReference>
<keyword evidence="2 10" id="KW-0812">Transmembrane</keyword>
<feature type="compositionally biased region" description="Basic residues" evidence="9">
    <location>
        <begin position="363"/>
        <end position="378"/>
    </location>
</feature>
<evidence type="ECO:0000256" key="6">
    <source>
        <dbReference type="ARBA" id="ARBA00023157"/>
    </source>
</evidence>
<dbReference type="InterPro" id="IPR023415">
    <property type="entry name" value="LDLR_class-A_CS"/>
</dbReference>
<keyword evidence="3 11" id="KW-0732">Signal</keyword>
<feature type="disulfide bond" evidence="8">
    <location>
        <begin position="244"/>
        <end position="262"/>
    </location>
</feature>
<dbReference type="InterPro" id="IPR002172">
    <property type="entry name" value="LDrepeatLR_classA_rpt"/>
</dbReference>
<feature type="region of interest" description="Disordered" evidence="9">
    <location>
        <begin position="134"/>
        <end position="155"/>
    </location>
</feature>
<dbReference type="Pfam" id="PF07502">
    <property type="entry name" value="MANEC"/>
    <property type="match status" value="1"/>
</dbReference>
<dbReference type="GeneID" id="109465735"/>
<evidence type="ECO:0000256" key="2">
    <source>
        <dbReference type="ARBA" id="ARBA00022692"/>
    </source>
</evidence>
<sequence length="560" mass="60620">MEYLRKVLCLSLLLLSASDAYQGDENISSLLKQLEEELVQGAEPECEDLFRTDLNQIIQTTKSLENKALFLDSPMEVVDQETCLETCCATDGCDTAVYESGAGSADSSRNCYLFSCQGRCFFASHSGYLSMTKRDPGDLEPLPAEPGMESEEMNRPVTTVPTIKAVTTHRVPSTKRPPPPTTRPQTQKPQTVPVPEPTEPHVVELQTVKVEVPEPVHPVVVQPAVQPQPQPVRPTECKRWEFQCDDGSCIHMAYVCDNLYQCMDGSDEEVCQGVAREPEAQNVKSAVVTEAPDGNQALPAEPPVEPELVCEPVRCRMYCAYGWDTDSRGCEICKCKFPDFLSTTVEPVYGGRLVTVAPTKAATHGKPHHTSSKHHSTKHTLPPKPVLPIKQKPFITEEPPFGNGSPDTPESVDKSQQQPRVKSTQPPKPAEKTAKAAAAAPAPQGKPGVQVAVVEVNISHEKGVPAAPNPATSPPEAQHGKAEPPTNQEATQSKKGLNATPSHLAPESGAVLPLALGLAVTALLLLVVGCRLRQVKGRLKYGRSLATNAEADYLINGMYL</sequence>